<dbReference type="EMBL" id="QHMI01000009">
    <property type="protein sequence ID" value="PXB40317.1"/>
    <property type="molecule type" value="Genomic_DNA"/>
</dbReference>
<proteinExistence type="predicted"/>
<gene>
    <name evidence="1" type="ORF">DL189_12920</name>
</gene>
<name>A0A9X7L232_9ENTR</name>
<evidence type="ECO:0000313" key="2">
    <source>
        <dbReference type="Proteomes" id="UP000246375"/>
    </source>
</evidence>
<dbReference type="AlphaFoldDB" id="A0A9X7L232"/>
<comment type="caution">
    <text evidence="1">The sequence shown here is derived from an EMBL/GenBank/DDBJ whole genome shotgun (WGS) entry which is preliminary data.</text>
</comment>
<protein>
    <submittedName>
        <fullName evidence="1">Uncharacterized protein</fullName>
    </submittedName>
</protein>
<evidence type="ECO:0000313" key="1">
    <source>
        <dbReference type="EMBL" id="PXB40317.1"/>
    </source>
</evidence>
<reference evidence="1 2" key="1">
    <citation type="submission" date="2018-05" db="EMBL/GenBank/DDBJ databases">
        <title>Evaluation of testing and processing parameters for the GenePOC Carba assay.</title>
        <authorList>
            <person name="Walsh T.R."/>
        </authorList>
    </citation>
    <scope>NUCLEOTIDE SEQUENCE [LARGE SCALE GENOMIC DNA]</scope>
    <source>
        <strain evidence="1 2">PECIMP</strain>
    </source>
</reference>
<sequence length="63" mass="7453">MMNIANNHDTTLKLKHCFIFIFYTRIASPIPALFRQDLRQRMFIGKCVNSLLITKRHLCSHYA</sequence>
<organism evidence="1 2">
    <name type="scientific">Enterobacter hormaechei</name>
    <dbReference type="NCBI Taxonomy" id="158836"/>
    <lineage>
        <taxon>Bacteria</taxon>
        <taxon>Pseudomonadati</taxon>
        <taxon>Pseudomonadota</taxon>
        <taxon>Gammaproteobacteria</taxon>
        <taxon>Enterobacterales</taxon>
        <taxon>Enterobacteriaceae</taxon>
        <taxon>Enterobacter</taxon>
        <taxon>Enterobacter cloacae complex</taxon>
    </lineage>
</organism>
<dbReference type="Proteomes" id="UP000246375">
    <property type="component" value="Unassembled WGS sequence"/>
</dbReference>
<accession>A0A9X7L232</accession>